<gene>
    <name evidence="1" type="ORF">K505DRAFT_339876</name>
</gene>
<proteinExistence type="predicted"/>
<evidence type="ECO:0000313" key="1">
    <source>
        <dbReference type="EMBL" id="KAF2791065.1"/>
    </source>
</evidence>
<keyword evidence="2" id="KW-1185">Reference proteome</keyword>
<evidence type="ECO:0000313" key="2">
    <source>
        <dbReference type="Proteomes" id="UP000799757"/>
    </source>
</evidence>
<dbReference type="AlphaFoldDB" id="A0A6A6X4L6"/>
<dbReference type="EMBL" id="MU002039">
    <property type="protein sequence ID" value="KAF2791065.1"/>
    <property type="molecule type" value="Genomic_DNA"/>
</dbReference>
<accession>A0A6A6X4L6</accession>
<reference evidence="1" key="1">
    <citation type="journal article" date="2020" name="Stud. Mycol.">
        <title>101 Dothideomycetes genomes: a test case for predicting lifestyles and emergence of pathogens.</title>
        <authorList>
            <person name="Haridas S."/>
            <person name="Albert R."/>
            <person name="Binder M."/>
            <person name="Bloem J."/>
            <person name="Labutti K."/>
            <person name="Salamov A."/>
            <person name="Andreopoulos B."/>
            <person name="Baker S."/>
            <person name="Barry K."/>
            <person name="Bills G."/>
            <person name="Bluhm B."/>
            <person name="Cannon C."/>
            <person name="Castanera R."/>
            <person name="Culley D."/>
            <person name="Daum C."/>
            <person name="Ezra D."/>
            <person name="Gonzalez J."/>
            <person name="Henrissat B."/>
            <person name="Kuo A."/>
            <person name="Liang C."/>
            <person name="Lipzen A."/>
            <person name="Lutzoni F."/>
            <person name="Magnuson J."/>
            <person name="Mondo S."/>
            <person name="Nolan M."/>
            <person name="Ohm R."/>
            <person name="Pangilinan J."/>
            <person name="Park H.-J."/>
            <person name="Ramirez L."/>
            <person name="Alfaro M."/>
            <person name="Sun H."/>
            <person name="Tritt A."/>
            <person name="Yoshinaga Y."/>
            <person name="Zwiers L.-H."/>
            <person name="Turgeon B."/>
            <person name="Goodwin S."/>
            <person name="Spatafora J."/>
            <person name="Crous P."/>
            <person name="Grigoriev I."/>
        </authorList>
    </citation>
    <scope>NUCLEOTIDE SEQUENCE</scope>
    <source>
        <strain evidence="1">CBS 109.77</strain>
    </source>
</reference>
<organism evidence="1 2">
    <name type="scientific">Melanomma pulvis-pyrius CBS 109.77</name>
    <dbReference type="NCBI Taxonomy" id="1314802"/>
    <lineage>
        <taxon>Eukaryota</taxon>
        <taxon>Fungi</taxon>
        <taxon>Dikarya</taxon>
        <taxon>Ascomycota</taxon>
        <taxon>Pezizomycotina</taxon>
        <taxon>Dothideomycetes</taxon>
        <taxon>Pleosporomycetidae</taxon>
        <taxon>Pleosporales</taxon>
        <taxon>Melanommataceae</taxon>
        <taxon>Melanomma</taxon>
    </lineage>
</organism>
<protein>
    <submittedName>
        <fullName evidence="1">Uncharacterized protein</fullName>
    </submittedName>
</protein>
<name>A0A6A6X4L6_9PLEO</name>
<dbReference type="Proteomes" id="UP000799757">
    <property type="component" value="Unassembled WGS sequence"/>
</dbReference>
<sequence>MASSTALNYGIRLTIFYLSILDPHANERLCNTVLLKRRFETPDDGNDEALQLANCCRAEGEVAMLVTAHANEVTGLKEYIVRKRLALPDTDHAQSVHDVAENIQGYFSRKALAENVSARVQVVVVDDEEIYGKEMSEVGRTDKRCRIEEESDEVRKEYKKVRRCVQYGEKMEHDEMQILRRLDNGIASILEE</sequence>